<accession>A0AAV4UUD6</accession>
<comment type="caution">
    <text evidence="2">The sequence shown here is derived from an EMBL/GenBank/DDBJ whole genome shotgun (WGS) entry which is preliminary data.</text>
</comment>
<dbReference type="EMBL" id="BPLQ01011964">
    <property type="protein sequence ID" value="GIY61657.1"/>
    <property type="molecule type" value="Genomic_DNA"/>
</dbReference>
<dbReference type="Proteomes" id="UP001054837">
    <property type="component" value="Unassembled WGS sequence"/>
</dbReference>
<protein>
    <submittedName>
        <fullName evidence="2">Uncharacterized protein</fullName>
    </submittedName>
</protein>
<proteinExistence type="predicted"/>
<dbReference type="AlphaFoldDB" id="A0AAV4UUD6"/>
<feature type="region of interest" description="Disordered" evidence="1">
    <location>
        <begin position="210"/>
        <end position="243"/>
    </location>
</feature>
<sequence>MGQPVQGSRNDHRTVQWKFCGSFPTPVSSGALTAKTSSFFNSTDCNTIKEESLLSRGRIMETLLYIIPLTSIALQNLELVSQKKKVLRKNLSNSYIQASEQLCSRVVSLPGETVSDAESNRRLSLRMRLICSRRVSSFSKEKKRKRRSNDFICISRSLSFADDDLFDVSNCCGTALKSDFVRLTSPSSPAGAQTSPRAVSVEGWQSAEHVITPLDTSERDVGNEPGAFNAGDPSRNSAVRENP</sequence>
<evidence type="ECO:0000256" key="1">
    <source>
        <dbReference type="SAM" id="MobiDB-lite"/>
    </source>
</evidence>
<evidence type="ECO:0000313" key="3">
    <source>
        <dbReference type="Proteomes" id="UP001054837"/>
    </source>
</evidence>
<keyword evidence="3" id="KW-1185">Reference proteome</keyword>
<evidence type="ECO:0000313" key="2">
    <source>
        <dbReference type="EMBL" id="GIY61657.1"/>
    </source>
</evidence>
<gene>
    <name evidence="2" type="ORF">CDAR_127491</name>
</gene>
<reference evidence="2 3" key="1">
    <citation type="submission" date="2021-06" db="EMBL/GenBank/DDBJ databases">
        <title>Caerostris darwini draft genome.</title>
        <authorList>
            <person name="Kono N."/>
            <person name="Arakawa K."/>
        </authorList>
    </citation>
    <scope>NUCLEOTIDE SEQUENCE [LARGE SCALE GENOMIC DNA]</scope>
</reference>
<feature type="region of interest" description="Disordered" evidence="1">
    <location>
        <begin position="184"/>
        <end position="203"/>
    </location>
</feature>
<feature type="compositionally biased region" description="Polar residues" evidence="1">
    <location>
        <begin position="234"/>
        <end position="243"/>
    </location>
</feature>
<organism evidence="2 3">
    <name type="scientific">Caerostris darwini</name>
    <dbReference type="NCBI Taxonomy" id="1538125"/>
    <lineage>
        <taxon>Eukaryota</taxon>
        <taxon>Metazoa</taxon>
        <taxon>Ecdysozoa</taxon>
        <taxon>Arthropoda</taxon>
        <taxon>Chelicerata</taxon>
        <taxon>Arachnida</taxon>
        <taxon>Araneae</taxon>
        <taxon>Araneomorphae</taxon>
        <taxon>Entelegynae</taxon>
        <taxon>Araneoidea</taxon>
        <taxon>Araneidae</taxon>
        <taxon>Caerostris</taxon>
    </lineage>
</organism>
<feature type="compositionally biased region" description="Polar residues" evidence="1">
    <location>
        <begin position="184"/>
        <end position="197"/>
    </location>
</feature>
<name>A0AAV4UUD6_9ARAC</name>